<organism evidence="1 2">
    <name type="scientific">Alicyclobacillus fodiniaquatilis</name>
    <dbReference type="NCBI Taxonomy" id="1661150"/>
    <lineage>
        <taxon>Bacteria</taxon>
        <taxon>Bacillati</taxon>
        <taxon>Bacillota</taxon>
        <taxon>Bacilli</taxon>
        <taxon>Bacillales</taxon>
        <taxon>Alicyclobacillaceae</taxon>
        <taxon>Alicyclobacillus</taxon>
    </lineage>
</organism>
<protein>
    <submittedName>
        <fullName evidence="1">Phytanoyl-CoA dioxygenase family protein</fullName>
    </submittedName>
</protein>
<comment type="caution">
    <text evidence="1">The sequence shown here is derived from an EMBL/GenBank/DDBJ whole genome shotgun (WGS) entry which is preliminary data.</text>
</comment>
<keyword evidence="2" id="KW-1185">Reference proteome</keyword>
<keyword evidence="1" id="KW-0560">Oxidoreductase</keyword>
<proteinExistence type="predicted"/>
<evidence type="ECO:0000313" key="2">
    <source>
        <dbReference type="Proteomes" id="UP001597079"/>
    </source>
</evidence>
<dbReference type="Gene3D" id="2.60.120.620">
    <property type="entry name" value="q2cbj1_9rhob like domain"/>
    <property type="match status" value="1"/>
</dbReference>
<gene>
    <name evidence="1" type="ORF">ACFSB2_06520</name>
</gene>
<dbReference type="PANTHER" id="PTHR20883:SF46">
    <property type="entry name" value="PHYTANOYL-COA HYDROXYLASE"/>
    <property type="match status" value="1"/>
</dbReference>
<dbReference type="Pfam" id="PF05721">
    <property type="entry name" value="PhyH"/>
    <property type="match status" value="1"/>
</dbReference>
<reference evidence="2" key="1">
    <citation type="journal article" date="2019" name="Int. J. Syst. Evol. Microbiol.">
        <title>The Global Catalogue of Microorganisms (GCM) 10K type strain sequencing project: providing services to taxonomists for standard genome sequencing and annotation.</title>
        <authorList>
            <consortium name="The Broad Institute Genomics Platform"/>
            <consortium name="The Broad Institute Genome Sequencing Center for Infectious Disease"/>
            <person name="Wu L."/>
            <person name="Ma J."/>
        </authorList>
    </citation>
    <scope>NUCLEOTIDE SEQUENCE [LARGE SCALE GENOMIC DNA]</scope>
    <source>
        <strain evidence="2">CGMCC 1.12286</strain>
    </source>
</reference>
<keyword evidence="1" id="KW-0223">Dioxygenase</keyword>
<dbReference type="SUPFAM" id="SSF51197">
    <property type="entry name" value="Clavaminate synthase-like"/>
    <property type="match status" value="1"/>
</dbReference>
<dbReference type="EMBL" id="JBHUCX010000020">
    <property type="protein sequence ID" value="MFD1674358.1"/>
    <property type="molecule type" value="Genomic_DNA"/>
</dbReference>
<accession>A0ABW4JF74</accession>
<dbReference type="RefSeq" id="WP_377942230.1">
    <property type="nucleotide sequence ID" value="NZ_JBHUCX010000020.1"/>
</dbReference>
<dbReference type="InterPro" id="IPR008775">
    <property type="entry name" value="Phytyl_CoA_dOase-like"/>
</dbReference>
<dbReference type="GO" id="GO:0051213">
    <property type="term" value="F:dioxygenase activity"/>
    <property type="evidence" value="ECO:0007669"/>
    <property type="project" value="UniProtKB-KW"/>
</dbReference>
<dbReference type="PANTHER" id="PTHR20883">
    <property type="entry name" value="PHYTANOYL-COA DIOXYGENASE DOMAIN CONTAINING 1"/>
    <property type="match status" value="1"/>
</dbReference>
<dbReference type="Proteomes" id="UP001597079">
    <property type="component" value="Unassembled WGS sequence"/>
</dbReference>
<evidence type="ECO:0000313" key="1">
    <source>
        <dbReference type="EMBL" id="MFD1674358.1"/>
    </source>
</evidence>
<sequence length="301" mass="34429">MLTQAELDSFHQNGYLIMRGLFQNPELEMLQKAVDVVQAQGVAREGAEHRYIRNHAGEEVYWRSEKMWQRADIFQIVTVHPTLLENIGQCIGRPFFPINDSLVVKLTDNGAPVTWHQDPPYMNENRDWTFPIPNFTTDIYLDHSGPDNGCVYAIPGHHLIGSVDLTGKGEEELFEKFGAIPIEMEAGDVMFHCLSTPHGSRANTSSRQRRIFYIHYMSHEVYTDAYSGWGRWDEGIYSRARQMIDKRVAMGYETPDDRSMIQLDQTGFQFSGTPCTPEGHWGNLQKTIDPTDALAMKKLEL</sequence>
<name>A0ABW4JF74_9BACL</name>